<feature type="compositionally biased region" description="Basic and acidic residues" evidence="1">
    <location>
        <begin position="57"/>
        <end position="66"/>
    </location>
</feature>
<feature type="region of interest" description="Disordered" evidence="1">
    <location>
        <begin position="1"/>
        <end position="75"/>
    </location>
</feature>
<dbReference type="Proteomes" id="UP000298652">
    <property type="component" value="Chromosome 8"/>
</dbReference>
<feature type="compositionally biased region" description="Basic and acidic residues" evidence="1">
    <location>
        <begin position="30"/>
        <end position="45"/>
    </location>
</feature>
<dbReference type="Gramene" id="TKW01726">
    <property type="protein sequence ID" value="TKW01726"/>
    <property type="gene ID" value="SEVIR_8G198000v2"/>
</dbReference>
<protein>
    <submittedName>
        <fullName evidence="2">Uncharacterized protein</fullName>
    </submittedName>
</protein>
<accession>A0A4V6D390</accession>
<keyword evidence="3" id="KW-1185">Reference proteome</keyword>
<organism evidence="2 3">
    <name type="scientific">Setaria viridis</name>
    <name type="common">Green bristlegrass</name>
    <name type="synonym">Setaria italica subsp. viridis</name>
    <dbReference type="NCBI Taxonomy" id="4556"/>
    <lineage>
        <taxon>Eukaryota</taxon>
        <taxon>Viridiplantae</taxon>
        <taxon>Streptophyta</taxon>
        <taxon>Embryophyta</taxon>
        <taxon>Tracheophyta</taxon>
        <taxon>Spermatophyta</taxon>
        <taxon>Magnoliopsida</taxon>
        <taxon>Liliopsida</taxon>
        <taxon>Poales</taxon>
        <taxon>Poaceae</taxon>
        <taxon>PACMAD clade</taxon>
        <taxon>Panicoideae</taxon>
        <taxon>Panicodae</taxon>
        <taxon>Paniceae</taxon>
        <taxon>Cenchrinae</taxon>
        <taxon>Setaria</taxon>
    </lineage>
</organism>
<name>A0A4V6D390_SETVI</name>
<sequence>MGQAPANQLWREAAADENKHTEAVEATTTAKDDDAVEKRHQDPRTSEICSPAEPGDEVEKPGRDCEQDADDVTEDHAEKLPAVETSDTAFVFEPGEAACMAAHSLHGRRFGTKTVYAGYAPYDLYLQKYPR</sequence>
<feature type="compositionally biased region" description="Basic and acidic residues" evidence="1">
    <location>
        <begin position="13"/>
        <end position="23"/>
    </location>
</feature>
<evidence type="ECO:0000256" key="1">
    <source>
        <dbReference type="SAM" id="MobiDB-lite"/>
    </source>
</evidence>
<dbReference type="EMBL" id="CM016559">
    <property type="protein sequence ID" value="TKW01726.1"/>
    <property type="molecule type" value="Genomic_DNA"/>
</dbReference>
<evidence type="ECO:0000313" key="2">
    <source>
        <dbReference type="EMBL" id="TKW01726.1"/>
    </source>
</evidence>
<proteinExistence type="predicted"/>
<gene>
    <name evidence="2" type="ORF">SEVIR_8G198000v2</name>
</gene>
<dbReference type="AlphaFoldDB" id="A0A4V6D390"/>
<evidence type="ECO:0000313" key="3">
    <source>
        <dbReference type="Proteomes" id="UP000298652"/>
    </source>
</evidence>
<reference evidence="2" key="1">
    <citation type="submission" date="2019-03" db="EMBL/GenBank/DDBJ databases">
        <title>WGS assembly of Setaria viridis.</title>
        <authorList>
            <person name="Huang P."/>
            <person name="Jenkins J."/>
            <person name="Grimwood J."/>
            <person name="Barry K."/>
            <person name="Healey A."/>
            <person name="Mamidi S."/>
            <person name="Sreedasyam A."/>
            <person name="Shu S."/>
            <person name="Feldman M."/>
            <person name="Wu J."/>
            <person name="Yu Y."/>
            <person name="Chen C."/>
            <person name="Johnson J."/>
            <person name="Rokhsar D."/>
            <person name="Baxter I."/>
            <person name="Schmutz J."/>
            <person name="Brutnell T."/>
            <person name="Kellogg E."/>
        </authorList>
    </citation>
    <scope>NUCLEOTIDE SEQUENCE [LARGE SCALE GENOMIC DNA]</scope>
</reference>